<dbReference type="EMBL" id="CP045226">
    <property type="protein sequence ID" value="QFS48445.1"/>
    <property type="molecule type" value="Genomic_DNA"/>
</dbReference>
<gene>
    <name evidence="1" type="ORF">GXM_05939</name>
</gene>
<organism evidence="1 2">
    <name type="scientific">Nostoc sphaeroides CCNUC1</name>
    <dbReference type="NCBI Taxonomy" id="2653204"/>
    <lineage>
        <taxon>Bacteria</taxon>
        <taxon>Bacillati</taxon>
        <taxon>Cyanobacteriota</taxon>
        <taxon>Cyanophyceae</taxon>
        <taxon>Nostocales</taxon>
        <taxon>Nostocaceae</taxon>
        <taxon>Nostoc</taxon>
    </lineage>
</organism>
<evidence type="ECO:0000313" key="1">
    <source>
        <dbReference type="EMBL" id="QFS48445.1"/>
    </source>
</evidence>
<protein>
    <submittedName>
        <fullName evidence="1">KR domain-containing protein</fullName>
    </submittedName>
</protein>
<reference evidence="1 2" key="1">
    <citation type="submission" date="2019-10" db="EMBL/GenBank/DDBJ databases">
        <title>Genomic and transcriptomic insights into the perfect genentic adaptation of a filamentous nitrogen-fixing cyanobacterium to rice fields.</title>
        <authorList>
            <person name="Chen Z."/>
        </authorList>
    </citation>
    <scope>NUCLEOTIDE SEQUENCE [LARGE SCALE GENOMIC DNA]</scope>
    <source>
        <strain evidence="1">CCNUC1</strain>
    </source>
</reference>
<dbReference type="Proteomes" id="UP000326678">
    <property type="component" value="Chromosome Gxm1"/>
</dbReference>
<evidence type="ECO:0000313" key="2">
    <source>
        <dbReference type="Proteomes" id="UP000326678"/>
    </source>
</evidence>
<name>A0A5P8W6Q6_9NOSO</name>
<keyword evidence="2" id="KW-1185">Reference proteome</keyword>
<dbReference type="AlphaFoldDB" id="A0A5P8W6Q6"/>
<accession>A0A5P8W6Q6</accession>
<dbReference type="KEGG" id="nsh:GXM_05939"/>
<proteinExistence type="predicted"/>
<sequence length="39" mass="4364">MYFNAFLAKTLLLMGTRDWGLGTGDWGLGTRDWGLGTRD</sequence>